<dbReference type="InterPro" id="IPR050336">
    <property type="entry name" value="Chromosome_partition/occlusion"/>
</dbReference>
<dbReference type="InterPro" id="IPR036086">
    <property type="entry name" value="ParB/Sulfiredoxin_sf"/>
</dbReference>
<organism evidence="3 4">
    <name type="scientific">Methylorubrum rhodinum</name>
    <dbReference type="NCBI Taxonomy" id="29428"/>
    <lineage>
        <taxon>Bacteria</taxon>
        <taxon>Pseudomonadati</taxon>
        <taxon>Pseudomonadota</taxon>
        <taxon>Alphaproteobacteria</taxon>
        <taxon>Hyphomicrobiales</taxon>
        <taxon>Methylobacteriaceae</taxon>
        <taxon>Methylorubrum</taxon>
    </lineage>
</organism>
<accession>A0A840ZNP0</accession>
<dbReference type="SUPFAM" id="SSF110849">
    <property type="entry name" value="ParB/Sulfiredoxin"/>
    <property type="match status" value="1"/>
</dbReference>
<dbReference type="GO" id="GO:0005694">
    <property type="term" value="C:chromosome"/>
    <property type="evidence" value="ECO:0007669"/>
    <property type="project" value="TreeGrafter"/>
</dbReference>
<dbReference type="AlphaFoldDB" id="A0A840ZNP0"/>
<dbReference type="EMBL" id="JACHOP010000016">
    <property type="protein sequence ID" value="MBB5758678.1"/>
    <property type="molecule type" value="Genomic_DNA"/>
</dbReference>
<keyword evidence="4" id="KW-1185">Reference proteome</keyword>
<dbReference type="Gene3D" id="1.10.10.2830">
    <property type="match status" value="1"/>
</dbReference>
<reference evidence="3 4" key="1">
    <citation type="submission" date="2020-08" db="EMBL/GenBank/DDBJ databases">
        <title>Genomic Encyclopedia of Type Strains, Phase IV (KMG-IV): sequencing the most valuable type-strain genomes for metagenomic binning, comparative biology and taxonomic classification.</title>
        <authorList>
            <person name="Goeker M."/>
        </authorList>
    </citation>
    <scope>NUCLEOTIDE SEQUENCE [LARGE SCALE GENOMIC DNA]</scope>
    <source>
        <strain evidence="3 4">DSM 2163</strain>
    </source>
</reference>
<comment type="caution">
    <text evidence="3">The sequence shown here is derived from an EMBL/GenBank/DDBJ whole genome shotgun (WGS) entry which is preliminary data.</text>
</comment>
<dbReference type="SUPFAM" id="SSF109709">
    <property type="entry name" value="KorB DNA-binding domain-like"/>
    <property type="match status" value="1"/>
</dbReference>
<dbReference type="GO" id="GO:0007059">
    <property type="term" value="P:chromosome segregation"/>
    <property type="evidence" value="ECO:0007669"/>
    <property type="project" value="TreeGrafter"/>
</dbReference>
<dbReference type="GO" id="GO:0003677">
    <property type="term" value="F:DNA binding"/>
    <property type="evidence" value="ECO:0007669"/>
    <property type="project" value="InterPro"/>
</dbReference>
<feature type="domain" description="ParB-like N-terminal" evidence="2">
    <location>
        <begin position="4"/>
        <end position="99"/>
    </location>
</feature>
<sequence length="556" mass="60661">MKLDHIDIANLKTSPLNVRKHGGKDVSDLVASIRSLGILQPLLVRKNCEGYDVIAGQRRLAAIRHLAEEGHDTIGLVPCAVMEDGDDAAAIEASLAENIARLPMDEVDQYRAFAGLIDAGRSVEDIAAQFGVTERLVRQRLAIANLCPAILTLTRKGEINADTMRALTLATKARQKAWLKLWRDPEAYAPQGHGLRRWLLGGEQIATSAALFPLDAYEGAVVTDLFGEEAYFADADTFWTHQEAAVAERVEAYWRKGWAEVVVLERGERWYGYEHRKVAKKHGGKVFVTLAANGEVAFHEGFLSEQELRRRERAEQAEAREPTVRPELTKAAVNYLDLHRHAAVRASVLKQPGIALRLTVAHILAGSALWRVTPEPQRADKPETAQSVAESVGEAFMAAERETVLAMLALDADTPSLAGHATGEVGSLFERLLALEDADVLRVLAFLMAETLDAGTPLIGTLGSLMGVTMAAWWEADEAFLSLVRDRTTLLSMLAEIGGEAVASAHKGSTTKVLRSIIRQYATGEGRSKVEGWVPRWLAFPAGSYTEDAANLSKAA</sequence>
<evidence type="ECO:0000313" key="4">
    <source>
        <dbReference type="Proteomes" id="UP000583454"/>
    </source>
</evidence>
<evidence type="ECO:0000313" key="3">
    <source>
        <dbReference type="EMBL" id="MBB5758678.1"/>
    </source>
</evidence>
<evidence type="ECO:0000256" key="1">
    <source>
        <dbReference type="ARBA" id="ARBA00006295"/>
    </source>
</evidence>
<dbReference type="SMART" id="SM00470">
    <property type="entry name" value="ParB"/>
    <property type="match status" value="1"/>
</dbReference>
<dbReference type="InterPro" id="IPR004437">
    <property type="entry name" value="ParB/RepB/Spo0J"/>
</dbReference>
<dbReference type="PANTHER" id="PTHR33375">
    <property type="entry name" value="CHROMOSOME-PARTITIONING PROTEIN PARB-RELATED"/>
    <property type="match status" value="1"/>
</dbReference>
<dbReference type="Gene3D" id="3.90.1530.30">
    <property type="match status" value="1"/>
</dbReference>
<name>A0A840ZNP0_9HYPH</name>
<gene>
    <name evidence="3" type="ORF">HNR00_003401</name>
</gene>
<dbReference type="Pfam" id="PF02195">
    <property type="entry name" value="ParB_N"/>
    <property type="match status" value="1"/>
</dbReference>
<dbReference type="Proteomes" id="UP000583454">
    <property type="component" value="Unassembled WGS sequence"/>
</dbReference>
<dbReference type="RefSeq" id="WP_183571318.1">
    <property type="nucleotide sequence ID" value="NZ_JACHOP010000016.1"/>
</dbReference>
<dbReference type="CDD" id="cd16406">
    <property type="entry name" value="ParB_N_like"/>
    <property type="match status" value="1"/>
</dbReference>
<protein>
    <submittedName>
        <fullName evidence="3">ParB family chromosome partitioning protein</fullName>
    </submittedName>
</protein>
<comment type="similarity">
    <text evidence="1">Belongs to the ParB family.</text>
</comment>
<evidence type="ECO:0000259" key="2">
    <source>
        <dbReference type="SMART" id="SM00470"/>
    </source>
</evidence>
<dbReference type="InterPro" id="IPR003115">
    <property type="entry name" value="ParB_N"/>
</dbReference>
<proteinExistence type="inferred from homology"/>
<dbReference type="PANTHER" id="PTHR33375:SF7">
    <property type="entry name" value="CHROMOSOME 2-PARTITIONING PROTEIN PARB-RELATED"/>
    <property type="match status" value="1"/>
</dbReference>
<dbReference type="NCBIfam" id="TIGR00180">
    <property type="entry name" value="parB_part"/>
    <property type="match status" value="1"/>
</dbReference>